<dbReference type="GO" id="GO:0003824">
    <property type="term" value="F:catalytic activity"/>
    <property type="evidence" value="ECO:0007669"/>
    <property type="project" value="InterPro"/>
</dbReference>
<feature type="domain" description="Endonuclease/exonuclease/phosphatase" evidence="1">
    <location>
        <begin position="5"/>
        <end position="335"/>
    </location>
</feature>
<evidence type="ECO:0000259" key="1">
    <source>
        <dbReference type="Pfam" id="PF19580"/>
    </source>
</evidence>
<organism evidence="2 3">
    <name type="scientific">Halioxenophilus aromaticivorans</name>
    <dbReference type="NCBI Taxonomy" id="1306992"/>
    <lineage>
        <taxon>Bacteria</taxon>
        <taxon>Pseudomonadati</taxon>
        <taxon>Pseudomonadota</taxon>
        <taxon>Gammaproteobacteria</taxon>
        <taxon>Alteromonadales</taxon>
        <taxon>Alteromonadaceae</taxon>
        <taxon>Halioxenophilus</taxon>
    </lineage>
</organism>
<protein>
    <recommendedName>
        <fullName evidence="1">Endonuclease/exonuclease/phosphatase domain-containing protein</fullName>
    </recommendedName>
</protein>
<dbReference type="PANTHER" id="PTHR42834:SF1">
    <property type="entry name" value="ENDONUCLEASE_EXONUCLEASE_PHOSPHATASE FAMILY PROTEIN (AFU_ORTHOLOGUE AFUA_3G09210)"/>
    <property type="match status" value="1"/>
</dbReference>
<evidence type="ECO:0000313" key="2">
    <source>
        <dbReference type="EMBL" id="GAA4948603.1"/>
    </source>
</evidence>
<reference evidence="3" key="1">
    <citation type="journal article" date="2019" name="Int. J. Syst. Evol. Microbiol.">
        <title>The Global Catalogue of Microorganisms (GCM) 10K type strain sequencing project: providing services to taxonomists for standard genome sequencing and annotation.</title>
        <authorList>
            <consortium name="The Broad Institute Genomics Platform"/>
            <consortium name="The Broad Institute Genome Sequencing Center for Infectious Disease"/>
            <person name="Wu L."/>
            <person name="Ma J."/>
        </authorList>
    </citation>
    <scope>NUCLEOTIDE SEQUENCE [LARGE SCALE GENOMIC DNA]</scope>
    <source>
        <strain evidence="3">JCM 19134</strain>
    </source>
</reference>
<proteinExistence type="predicted"/>
<dbReference type="RefSeq" id="WP_345424182.1">
    <property type="nucleotide sequence ID" value="NZ_AP031496.1"/>
</dbReference>
<dbReference type="InterPro" id="IPR005135">
    <property type="entry name" value="Endo/exonuclease/phosphatase"/>
</dbReference>
<evidence type="ECO:0000313" key="3">
    <source>
        <dbReference type="Proteomes" id="UP001409585"/>
    </source>
</evidence>
<dbReference type="Pfam" id="PF19580">
    <property type="entry name" value="Exo_endo_phos_3"/>
    <property type="match status" value="1"/>
</dbReference>
<gene>
    <name evidence="2" type="ORF">GCM10025791_30760</name>
</gene>
<dbReference type="InterPro" id="IPR036691">
    <property type="entry name" value="Endo/exonu/phosph_ase_sf"/>
</dbReference>
<dbReference type="Gene3D" id="3.60.10.10">
    <property type="entry name" value="Endonuclease/exonuclease/phosphatase"/>
    <property type="match status" value="1"/>
</dbReference>
<comment type="caution">
    <text evidence="2">The sequence shown here is derived from an EMBL/GenBank/DDBJ whole genome shotgun (WGS) entry which is preliminary data.</text>
</comment>
<dbReference type="AlphaFoldDB" id="A0AAV3U4X1"/>
<name>A0AAV3U4X1_9ALTE</name>
<keyword evidence="3" id="KW-1185">Reference proteome</keyword>
<dbReference type="EMBL" id="BAABLX010000028">
    <property type="protein sequence ID" value="GAA4948603.1"/>
    <property type="molecule type" value="Genomic_DNA"/>
</dbReference>
<accession>A0AAV3U4X1</accession>
<dbReference type="Proteomes" id="UP001409585">
    <property type="component" value="Unassembled WGS sequence"/>
</dbReference>
<sequence>MAYFAFWNLENLFAPQDHPDREPWLARRIANDLTGWTADLLDIKLSQLTDVIAAMNDGQGPDVLGVCEVENRTVLELLVAKVNTATGRQYGIAHADSQRDRRGIDTAFLYDSAIFEVPAATLFSYFVVRRTGTRDITQITLKSRATGKDIVAYANHWPSRSGGEIQSAGFRAVAGETLAYWHERVREELGADTPIIAMGDFNDEPWSPSVAFNANTSRERGDIERSLSAKLYNLAWQSLNREVTDHRGDSRTLDGTLYYGGNGNLFDQILVNRSLLNGERGFQMQDDSMTVFAYPAMVDHRVSNGPIRFGLPKGEPEENINTAGFSDHFPVSVIINEI</sequence>
<dbReference type="SUPFAM" id="SSF56219">
    <property type="entry name" value="DNase I-like"/>
    <property type="match status" value="1"/>
</dbReference>
<dbReference type="PANTHER" id="PTHR42834">
    <property type="entry name" value="ENDONUCLEASE/EXONUCLEASE/PHOSPHATASE FAMILY PROTEIN (AFU_ORTHOLOGUE AFUA_3G09210)"/>
    <property type="match status" value="1"/>
</dbReference>